<organism evidence="8 9">
    <name type="scientific">Candidatus Enterococcus ferrettii</name>
    <dbReference type="NCBI Taxonomy" id="2815324"/>
    <lineage>
        <taxon>Bacteria</taxon>
        <taxon>Bacillati</taxon>
        <taxon>Bacillota</taxon>
        <taxon>Bacilli</taxon>
        <taxon>Lactobacillales</taxon>
        <taxon>Enterococcaceae</taxon>
        <taxon>Enterococcus</taxon>
    </lineage>
</organism>
<feature type="domain" description="Core-binding (CB)" evidence="7">
    <location>
        <begin position="66"/>
        <end position="148"/>
    </location>
</feature>
<dbReference type="Gene3D" id="1.10.150.130">
    <property type="match status" value="1"/>
</dbReference>
<dbReference type="InterPro" id="IPR010998">
    <property type="entry name" value="Integrase_recombinase_N"/>
</dbReference>
<dbReference type="Proteomes" id="UP000664357">
    <property type="component" value="Unassembled WGS sequence"/>
</dbReference>
<dbReference type="PANTHER" id="PTHR30349">
    <property type="entry name" value="PHAGE INTEGRASE-RELATED"/>
    <property type="match status" value="1"/>
</dbReference>
<dbReference type="InterPro" id="IPR044068">
    <property type="entry name" value="CB"/>
</dbReference>
<dbReference type="Pfam" id="PF00589">
    <property type="entry name" value="Phage_integrase"/>
    <property type="match status" value="1"/>
</dbReference>
<dbReference type="InterPro" id="IPR050090">
    <property type="entry name" value="Tyrosine_recombinase_XerCD"/>
</dbReference>
<proteinExistence type="inferred from homology"/>
<keyword evidence="3 5" id="KW-0238">DNA-binding</keyword>
<keyword evidence="2" id="KW-0229">DNA integration</keyword>
<evidence type="ECO:0000256" key="2">
    <source>
        <dbReference type="ARBA" id="ARBA00022908"/>
    </source>
</evidence>
<comment type="caution">
    <text evidence="8">The sequence shown here is derived from an EMBL/GenBank/DDBJ whole genome shotgun (WGS) entry which is preliminary data.</text>
</comment>
<accession>A0ABV0EQ35</accession>
<dbReference type="EMBL" id="JAFREL020000001">
    <property type="protein sequence ID" value="MEO1769798.1"/>
    <property type="molecule type" value="Genomic_DNA"/>
</dbReference>
<evidence type="ECO:0000313" key="8">
    <source>
        <dbReference type="EMBL" id="MEO1769798.1"/>
    </source>
</evidence>
<evidence type="ECO:0008006" key="10">
    <source>
        <dbReference type="Google" id="ProtNLM"/>
    </source>
</evidence>
<dbReference type="CDD" id="cd01189">
    <property type="entry name" value="INT_ICEBs1_C_like"/>
    <property type="match status" value="1"/>
</dbReference>
<dbReference type="Gene3D" id="1.10.443.10">
    <property type="entry name" value="Intergrase catalytic core"/>
    <property type="match status" value="1"/>
</dbReference>
<dbReference type="InterPro" id="IPR011010">
    <property type="entry name" value="DNA_brk_join_enz"/>
</dbReference>
<evidence type="ECO:0000256" key="3">
    <source>
        <dbReference type="ARBA" id="ARBA00023125"/>
    </source>
</evidence>
<dbReference type="PANTHER" id="PTHR30349:SF64">
    <property type="entry name" value="PROPHAGE INTEGRASE INTD-RELATED"/>
    <property type="match status" value="1"/>
</dbReference>
<dbReference type="InterPro" id="IPR013762">
    <property type="entry name" value="Integrase-like_cat_sf"/>
</dbReference>
<feature type="domain" description="Tyr recombinase" evidence="6">
    <location>
        <begin position="169"/>
        <end position="358"/>
    </location>
</feature>
<keyword evidence="4" id="KW-0233">DNA recombination</keyword>
<evidence type="ECO:0000256" key="5">
    <source>
        <dbReference type="PROSITE-ProRule" id="PRU01248"/>
    </source>
</evidence>
<evidence type="ECO:0000256" key="4">
    <source>
        <dbReference type="ARBA" id="ARBA00023172"/>
    </source>
</evidence>
<sequence>MSRRGENIYKRKDGRWEGRYIKGRKANGKIHYGYVYRHTYKETKEKLTEMKWLYKQVQVIQGLYSGSVRDWMSYCLDQQKKTVKQSTLTTYQYKVTKYLLSYMGELELRAITQKDMQEWIQKLSDTTLSSTTIHTIFQTVQRYFEQAVNEAVLETNPCKGVVLPKKEAKKIQPLTIQEQKQLEETATVEKNGKLVLFALQTGLRIGELAGLRWEDIDFSNNLISVRHTYQRVLSEGQGTELQLGRPKTRASERLLPLSEKVKAWLLSWKPKQTKEFVFQVGDRPMEPRLITYHFQRICAKAGVKDCHFHQLRHTFATRLLENRGTITGISALLGHASTQMTLDIYTGSDLTERRKMVDTLSLGWVS</sequence>
<dbReference type="Pfam" id="PF14659">
    <property type="entry name" value="Phage_int_SAM_3"/>
    <property type="match status" value="1"/>
</dbReference>
<keyword evidence="9" id="KW-1185">Reference proteome</keyword>
<protein>
    <recommendedName>
        <fullName evidence="10">Site-specific integrase</fullName>
    </recommendedName>
</protein>
<reference evidence="8 9" key="1">
    <citation type="submission" date="2024-02" db="EMBL/GenBank/DDBJ databases">
        <title>The Genome Sequence of Enterococcus sp. DIV0159.</title>
        <authorList>
            <person name="Earl A."/>
            <person name="Manson A."/>
            <person name="Gilmore M."/>
            <person name="Sanders J."/>
            <person name="Shea T."/>
            <person name="Howe W."/>
            <person name="Livny J."/>
            <person name="Cuomo C."/>
            <person name="Neafsey D."/>
            <person name="Birren B."/>
        </authorList>
    </citation>
    <scope>NUCLEOTIDE SEQUENCE [LARGE SCALE GENOMIC DNA]</scope>
    <source>
        <strain evidence="8 9">665A</strain>
    </source>
</reference>
<comment type="similarity">
    <text evidence="1">Belongs to the 'phage' integrase family.</text>
</comment>
<evidence type="ECO:0000259" key="7">
    <source>
        <dbReference type="PROSITE" id="PS51900"/>
    </source>
</evidence>
<dbReference type="PROSITE" id="PS51898">
    <property type="entry name" value="TYR_RECOMBINASE"/>
    <property type="match status" value="1"/>
</dbReference>
<gene>
    <name evidence="8" type="ORF">JZO67_001749</name>
</gene>
<evidence type="ECO:0000313" key="9">
    <source>
        <dbReference type="Proteomes" id="UP000664357"/>
    </source>
</evidence>
<dbReference type="RefSeq" id="WP_207702137.1">
    <property type="nucleotide sequence ID" value="NZ_JAFREL020000001.1"/>
</dbReference>
<evidence type="ECO:0000259" key="6">
    <source>
        <dbReference type="PROSITE" id="PS51898"/>
    </source>
</evidence>
<evidence type="ECO:0000256" key="1">
    <source>
        <dbReference type="ARBA" id="ARBA00008857"/>
    </source>
</evidence>
<dbReference type="InterPro" id="IPR002104">
    <property type="entry name" value="Integrase_catalytic"/>
</dbReference>
<dbReference type="PROSITE" id="PS51900">
    <property type="entry name" value="CB"/>
    <property type="match status" value="1"/>
</dbReference>
<dbReference type="InterPro" id="IPR004107">
    <property type="entry name" value="Integrase_SAM-like_N"/>
</dbReference>
<dbReference type="SUPFAM" id="SSF56349">
    <property type="entry name" value="DNA breaking-rejoining enzymes"/>
    <property type="match status" value="1"/>
</dbReference>
<name>A0ABV0EQ35_9ENTE</name>